<evidence type="ECO:0000313" key="1">
    <source>
        <dbReference type="EMBL" id="SBT16481.1"/>
    </source>
</evidence>
<protein>
    <submittedName>
        <fullName evidence="1">Uncharacterized protein</fullName>
    </submittedName>
</protein>
<dbReference type="Proteomes" id="UP000092840">
    <property type="component" value="Unassembled WGS sequence"/>
</dbReference>
<dbReference type="AlphaFoldDB" id="A0A1C3JMW5"/>
<accession>A0A1C3JMW5</accession>
<dbReference type="EMBL" id="FLRA01000003">
    <property type="protein sequence ID" value="SBT16481.1"/>
    <property type="molecule type" value="Genomic_DNA"/>
</dbReference>
<dbReference type="OrthoDB" id="1495305at2"/>
<keyword evidence="3" id="KW-1185">Reference proteome</keyword>
<evidence type="ECO:0000313" key="2">
    <source>
        <dbReference type="EMBL" id="SBT20197.1"/>
    </source>
</evidence>
<sequence length="125" mass="14711">MQPDIEIYLLSCPTERIIRWLEQDFSVIDMHKPSDIVTKLHLEHNGEVIPVTILEKAAGKRFTSIWFDSDKTPWENDTECSKCAFEALECEVRCNYQGWQEDGQEDPDLWWHINAEGEGPFIWRL</sequence>
<organism evidence="1 4">
    <name type="scientific">Marinomonas gallaica</name>
    <dbReference type="NCBI Taxonomy" id="1806667"/>
    <lineage>
        <taxon>Bacteria</taxon>
        <taxon>Pseudomonadati</taxon>
        <taxon>Pseudomonadota</taxon>
        <taxon>Gammaproteobacteria</taxon>
        <taxon>Oceanospirillales</taxon>
        <taxon>Oceanospirillaceae</taxon>
        <taxon>Marinomonas</taxon>
    </lineage>
</organism>
<reference evidence="1 4" key="1">
    <citation type="submission" date="2016-06" db="EMBL/GenBank/DDBJ databases">
        <authorList>
            <person name="Kjaerup R.B."/>
            <person name="Dalgaard T.S."/>
            <person name="Juul-Madsen H.R."/>
        </authorList>
    </citation>
    <scope>NUCLEOTIDE SEQUENCE [LARGE SCALE GENOMIC DNA]</scope>
    <source>
        <strain evidence="1 4">CECT 5115</strain>
    </source>
</reference>
<dbReference type="RefSeq" id="WP_067031550.1">
    <property type="nucleotide sequence ID" value="NZ_FLRA01000003.1"/>
</dbReference>
<evidence type="ECO:0000313" key="4">
    <source>
        <dbReference type="Proteomes" id="UP000092871"/>
    </source>
</evidence>
<dbReference type="Proteomes" id="UP000092871">
    <property type="component" value="Unassembled WGS sequence"/>
</dbReference>
<evidence type="ECO:0000313" key="3">
    <source>
        <dbReference type="Proteomes" id="UP000092840"/>
    </source>
</evidence>
<proteinExistence type="predicted"/>
<reference evidence="2 3" key="2">
    <citation type="submission" date="2016-06" db="EMBL/GenBank/DDBJ databases">
        <authorList>
            <person name="Rodrigo-Torres L."/>
            <person name="Arahal D.R."/>
        </authorList>
    </citation>
    <scope>NUCLEOTIDE SEQUENCE [LARGE SCALE GENOMIC DNA]</scope>
    <source>
        <strain evidence="2 3">CECT 5116</strain>
    </source>
</reference>
<dbReference type="EMBL" id="FLRB01000006">
    <property type="protein sequence ID" value="SBT20197.1"/>
    <property type="molecule type" value="Genomic_DNA"/>
</dbReference>
<name>A0A1C3JMW5_9GAMM</name>
<gene>
    <name evidence="1" type="ORF">MGA5115_00562</name>
    <name evidence="2" type="ORF">MGA5116_00780</name>
</gene>